<feature type="binding site" evidence="3">
    <location>
        <position position="293"/>
    </location>
    <ligand>
        <name>CTP</name>
        <dbReference type="ChEBI" id="CHEBI:37563"/>
    </ligand>
</feature>
<comment type="catalytic activity">
    <reaction evidence="3 4">
        <text>N-[(R)-4-phosphopantothenoyl]-L-cysteine + H(+) = (R)-4'-phosphopantetheine + CO2</text>
        <dbReference type="Rhea" id="RHEA:16793"/>
        <dbReference type="ChEBI" id="CHEBI:15378"/>
        <dbReference type="ChEBI" id="CHEBI:16526"/>
        <dbReference type="ChEBI" id="CHEBI:59458"/>
        <dbReference type="ChEBI" id="CHEBI:61723"/>
        <dbReference type="EC" id="4.1.1.36"/>
    </reaction>
</comment>
<dbReference type="RefSeq" id="WP_301143428.1">
    <property type="nucleotide sequence ID" value="NZ_JAUHQA010000001.1"/>
</dbReference>
<dbReference type="Proteomes" id="UP001172708">
    <property type="component" value="Unassembled WGS sequence"/>
</dbReference>
<comment type="cofactor">
    <cofactor evidence="3">
        <name>FMN</name>
        <dbReference type="ChEBI" id="CHEBI:58210"/>
    </cofactor>
    <text evidence="3">Binds 1 FMN per subunit.</text>
</comment>
<dbReference type="GO" id="GO:0004632">
    <property type="term" value="F:phosphopantothenate--cysteine ligase activity"/>
    <property type="evidence" value="ECO:0007669"/>
    <property type="project" value="UniProtKB-EC"/>
</dbReference>
<comment type="catalytic activity">
    <reaction evidence="3 4">
        <text>(R)-4'-phosphopantothenate + L-cysteine + CTP = N-[(R)-4-phosphopantothenoyl]-L-cysteine + CMP + diphosphate + H(+)</text>
        <dbReference type="Rhea" id="RHEA:19397"/>
        <dbReference type="ChEBI" id="CHEBI:10986"/>
        <dbReference type="ChEBI" id="CHEBI:15378"/>
        <dbReference type="ChEBI" id="CHEBI:33019"/>
        <dbReference type="ChEBI" id="CHEBI:35235"/>
        <dbReference type="ChEBI" id="CHEBI:37563"/>
        <dbReference type="ChEBI" id="CHEBI:59458"/>
        <dbReference type="ChEBI" id="CHEBI:60377"/>
        <dbReference type="EC" id="6.3.2.5"/>
    </reaction>
</comment>
<dbReference type="Pfam" id="PF04127">
    <property type="entry name" value="DFP"/>
    <property type="match status" value="1"/>
</dbReference>
<dbReference type="PANTHER" id="PTHR14359">
    <property type="entry name" value="HOMO-OLIGOMERIC FLAVIN CONTAINING CYS DECARBOXYLASE FAMILY"/>
    <property type="match status" value="1"/>
</dbReference>
<evidence type="ECO:0000259" key="6">
    <source>
        <dbReference type="Pfam" id="PF04127"/>
    </source>
</evidence>
<evidence type="ECO:0000256" key="3">
    <source>
        <dbReference type="HAMAP-Rule" id="MF_02225"/>
    </source>
</evidence>
<feature type="binding site" evidence="3">
    <location>
        <begin position="310"/>
        <end position="313"/>
    </location>
    <ligand>
        <name>CTP</name>
        <dbReference type="ChEBI" id="CHEBI:37563"/>
    </ligand>
</feature>
<evidence type="ECO:0000256" key="4">
    <source>
        <dbReference type="RuleBase" id="RU364078"/>
    </source>
</evidence>
<evidence type="ECO:0000259" key="5">
    <source>
        <dbReference type="Pfam" id="PF02441"/>
    </source>
</evidence>
<keyword evidence="1 3" id="KW-0210">Decarboxylase</keyword>
<dbReference type="Gene3D" id="3.40.50.1950">
    <property type="entry name" value="Flavin prenyltransferase-like"/>
    <property type="match status" value="1"/>
</dbReference>
<dbReference type="GO" id="GO:0004633">
    <property type="term" value="F:phosphopantothenoylcysteine decarboxylase activity"/>
    <property type="evidence" value="ECO:0007669"/>
    <property type="project" value="UniProtKB-EC"/>
</dbReference>
<comment type="similarity">
    <text evidence="3 4">In the N-terminal section; belongs to the HFCD (homo-oligomeric flavin containing Cys decarboxylase) superfamily.</text>
</comment>
<feature type="region of interest" description="Phosphopantothenoylcysteine decarboxylase" evidence="3">
    <location>
        <begin position="1"/>
        <end position="194"/>
    </location>
</feature>
<dbReference type="InterPro" id="IPR036551">
    <property type="entry name" value="Flavin_trans-like"/>
</dbReference>
<feature type="domain" description="Flavoprotein" evidence="5">
    <location>
        <begin position="1"/>
        <end position="166"/>
    </location>
</feature>
<dbReference type="Pfam" id="PF02441">
    <property type="entry name" value="Flavoprotein"/>
    <property type="match status" value="1"/>
</dbReference>
<keyword evidence="2 3" id="KW-0456">Lyase</keyword>
<feature type="binding site" evidence="3">
    <location>
        <position position="283"/>
    </location>
    <ligand>
        <name>CTP</name>
        <dbReference type="ChEBI" id="CHEBI:37563"/>
    </ligand>
</feature>
<comment type="function">
    <text evidence="3">Catalyzes two sequential steps in the biosynthesis of coenzyme A. In the first step cysteine is conjugated to 4'-phosphopantothenate to form 4-phosphopantothenoylcysteine. In the second step the latter compound is decarboxylated to form 4'-phosphopantotheine.</text>
</comment>
<feature type="domain" description="DNA/pantothenate metabolism flavoprotein C-terminal" evidence="6">
    <location>
        <begin position="190"/>
        <end position="404"/>
    </location>
</feature>
<dbReference type="NCBIfam" id="TIGR00521">
    <property type="entry name" value="coaBC_dfp"/>
    <property type="match status" value="1"/>
</dbReference>
<feature type="region of interest" description="Phosphopantothenate--cysteine ligase" evidence="3">
    <location>
        <begin position="195"/>
        <end position="409"/>
    </location>
</feature>
<evidence type="ECO:0000313" key="8">
    <source>
        <dbReference type="Proteomes" id="UP001172708"/>
    </source>
</evidence>
<comment type="cofactor">
    <cofactor evidence="3">
        <name>Mg(2+)</name>
        <dbReference type="ChEBI" id="CHEBI:18420"/>
    </cofactor>
</comment>
<protein>
    <recommendedName>
        <fullName evidence="3">Coenzyme A biosynthesis bifunctional protein CoaBC</fullName>
    </recommendedName>
    <alternativeName>
        <fullName evidence="3">DNA/pantothenate metabolism flavoprotein</fullName>
    </alternativeName>
    <alternativeName>
        <fullName evidence="3">Phosphopantothenoylcysteine synthetase/decarboxylase</fullName>
        <shortName evidence="3">PPCS-PPCDC</shortName>
    </alternativeName>
    <domain>
        <recommendedName>
            <fullName evidence="3">Phosphopantothenoylcysteine decarboxylase</fullName>
            <shortName evidence="3">PPC decarboxylase</shortName>
            <shortName evidence="3">PPC-DC</shortName>
            <ecNumber evidence="3">4.1.1.36</ecNumber>
        </recommendedName>
        <alternativeName>
            <fullName evidence="3">CoaC</fullName>
        </alternativeName>
    </domain>
    <domain>
        <recommendedName>
            <fullName evidence="3">Phosphopantothenate--cysteine ligase</fullName>
            <ecNumber evidence="3">6.3.2.5</ecNumber>
        </recommendedName>
        <alternativeName>
            <fullName evidence="3">CoaB</fullName>
        </alternativeName>
        <alternativeName>
            <fullName evidence="3">Phosphopantothenoylcysteine synthetase</fullName>
            <shortName evidence="3">PPC synthetase</shortName>
            <shortName evidence="3">PPC-S</shortName>
        </alternativeName>
    </domain>
</protein>
<dbReference type="Gene3D" id="3.40.50.10300">
    <property type="entry name" value="CoaB-like"/>
    <property type="match status" value="1"/>
</dbReference>
<evidence type="ECO:0000256" key="2">
    <source>
        <dbReference type="ARBA" id="ARBA00023239"/>
    </source>
</evidence>
<dbReference type="EC" id="4.1.1.36" evidence="3"/>
<comment type="caution">
    <text evidence="3">Lacks conserved residue(s) required for the propagation of feature annotation.</text>
</comment>
<gene>
    <name evidence="3 7" type="primary">coaBC</name>
    <name evidence="7" type="ORF">QQX02_12275</name>
</gene>
<dbReference type="InterPro" id="IPR035929">
    <property type="entry name" value="CoaB-like_sf"/>
</dbReference>
<dbReference type="SUPFAM" id="SSF102645">
    <property type="entry name" value="CoaB-like"/>
    <property type="match status" value="1"/>
</dbReference>
<dbReference type="SUPFAM" id="SSF52507">
    <property type="entry name" value="Homo-oligomeric flavin-containing Cys decarboxylases, HFCD"/>
    <property type="match status" value="1"/>
</dbReference>
<keyword evidence="3 4" id="KW-0285">Flavoprotein</keyword>
<comment type="pathway">
    <text evidence="3 4">Cofactor biosynthesis; coenzyme A biosynthesis; CoA from (R)-pantothenate: step 3/5.</text>
</comment>
<dbReference type="HAMAP" id="MF_02225">
    <property type="entry name" value="CoaBC"/>
    <property type="match status" value="1"/>
</dbReference>
<keyword evidence="3" id="KW-0479">Metal-binding</keyword>
<name>A0ABT8GJU0_9MICO</name>
<keyword evidence="3" id="KW-0511">Multifunctional enzyme</keyword>
<reference evidence="7" key="1">
    <citation type="submission" date="2023-06" db="EMBL/GenBank/DDBJ databases">
        <title>Egi l300058.</title>
        <authorList>
            <person name="Gao L."/>
            <person name="Fang B.-Z."/>
            <person name="Li W.-J."/>
        </authorList>
    </citation>
    <scope>NUCLEOTIDE SEQUENCE</scope>
    <source>
        <strain evidence="7">EGI L300058</strain>
    </source>
</reference>
<keyword evidence="3 4" id="KW-0436">Ligase</keyword>
<dbReference type="PANTHER" id="PTHR14359:SF6">
    <property type="entry name" value="PHOSPHOPANTOTHENOYLCYSTEINE DECARBOXYLASE"/>
    <property type="match status" value="1"/>
</dbReference>
<comment type="similarity">
    <text evidence="3 4">In the C-terminal section; belongs to the PPC synthetase family.</text>
</comment>
<accession>A0ABT8GJU0</accession>
<dbReference type="EMBL" id="JAUHQA010000001">
    <property type="protein sequence ID" value="MDN4481697.1"/>
    <property type="molecule type" value="Genomic_DNA"/>
</dbReference>
<comment type="function">
    <text evidence="4">Catalyzes two steps in the biosynthesis of coenzyme A. In the first step cysteine is conjugated to 4'-phosphopantothenate to form 4-phosphopantothenoylcysteine, in the latter compound is decarboxylated to form 4'-phosphopantotheine.</text>
</comment>
<keyword evidence="8" id="KW-1185">Reference proteome</keyword>
<organism evidence="7 8">
    <name type="scientific">Demequina muriae</name>
    <dbReference type="NCBI Taxonomy" id="3051664"/>
    <lineage>
        <taxon>Bacteria</taxon>
        <taxon>Bacillati</taxon>
        <taxon>Actinomycetota</taxon>
        <taxon>Actinomycetes</taxon>
        <taxon>Micrococcales</taxon>
        <taxon>Demequinaceae</taxon>
        <taxon>Demequina</taxon>
    </lineage>
</organism>
<feature type="binding site" evidence="3">
    <location>
        <position position="347"/>
    </location>
    <ligand>
        <name>CTP</name>
        <dbReference type="ChEBI" id="CHEBI:37563"/>
    </ligand>
</feature>
<dbReference type="EC" id="6.3.2.5" evidence="3"/>
<dbReference type="InterPro" id="IPR003382">
    <property type="entry name" value="Flavoprotein"/>
</dbReference>
<evidence type="ECO:0000313" key="7">
    <source>
        <dbReference type="EMBL" id="MDN4481697.1"/>
    </source>
</evidence>
<dbReference type="InterPro" id="IPR007085">
    <property type="entry name" value="DNA/pantothenate-metab_flavo_C"/>
</dbReference>
<comment type="caution">
    <text evidence="7">The sequence shown here is derived from an EMBL/GenBank/DDBJ whole genome shotgun (WGS) entry which is preliminary data.</text>
</comment>
<feature type="binding site" evidence="3">
    <location>
        <position position="329"/>
    </location>
    <ligand>
        <name>CTP</name>
        <dbReference type="ChEBI" id="CHEBI:37563"/>
    </ligand>
</feature>
<proteinExistence type="inferred from homology"/>
<sequence length="409" mass="41715">MRVLLGVTGGIAAYKVALVLRRLVEDGHSVRVAPTAASLNFVGRATWEALSGHPAATETFEDVPSVAHVRLGQSADVVLVAPATADFLSQMAAGAARDLLGNALLATEAPIVVAPAMHTEMWNDPATRANVATLRARGVHVIEPAVGRLTGPDSGPGRLPEPDALVSALYGVARGEGLSLSDASRPWGDLVGRTVVVTAGGTREPIDAVRYLGNRSSGMQGFALAEAARERGAEVTVIAANVTLPLGEGIARVDVSTADELSRAVESLAPTADAVVMAAAVADYRPQSVAASKLKKDGSAGMTLELVQTPDILAGLVAARPPSQVVVGFAAETGDDAGSVLQHGAAKARRKGADLLVVNEVGGGRGFGTADNTVTILDSTGARVGEATGSKLGVAHAVLDRIVERLPSE</sequence>
<keyword evidence="3 4" id="KW-0288">FMN</keyword>
<evidence type="ECO:0000256" key="1">
    <source>
        <dbReference type="ARBA" id="ARBA00022793"/>
    </source>
</evidence>
<keyword evidence="3" id="KW-0460">Magnesium</keyword>
<comment type="pathway">
    <text evidence="3 4">Cofactor biosynthesis; coenzyme A biosynthesis; CoA from (R)-pantothenate: step 2/5.</text>
</comment>
<feature type="binding site" evidence="3">
    <location>
        <position position="351"/>
    </location>
    <ligand>
        <name>CTP</name>
        <dbReference type="ChEBI" id="CHEBI:37563"/>
    </ligand>
</feature>
<dbReference type="InterPro" id="IPR005252">
    <property type="entry name" value="CoaBC"/>
</dbReference>